<dbReference type="GO" id="GO:0044550">
    <property type="term" value="P:secondary metabolite biosynthetic process"/>
    <property type="evidence" value="ECO:0007669"/>
    <property type="project" value="UniProtKB-ARBA"/>
</dbReference>
<dbReference type="Proteomes" id="UP000541444">
    <property type="component" value="Unassembled WGS sequence"/>
</dbReference>
<dbReference type="PANTHER" id="PTHR24298">
    <property type="entry name" value="FLAVONOID 3'-MONOOXYGENASE-RELATED"/>
    <property type="match status" value="1"/>
</dbReference>
<comment type="subcellular location">
    <subcellularLocation>
        <location evidence="1">Membrane</location>
        <topology evidence="1">Single-pass membrane protein</topology>
    </subcellularLocation>
</comment>
<evidence type="ECO:0000256" key="10">
    <source>
        <dbReference type="PIRSR" id="PIRSR602401-1"/>
    </source>
</evidence>
<dbReference type="InterPro" id="IPR036396">
    <property type="entry name" value="Cyt_P450_sf"/>
</dbReference>
<keyword evidence="6 11" id="KW-0560">Oxidoreductase</keyword>
<gene>
    <name evidence="13" type="ORF">GIB67_026829</name>
</gene>
<keyword evidence="2 10" id="KW-0349">Heme</keyword>
<proteinExistence type="inferred from homology"/>
<dbReference type="InterPro" id="IPR017972">
    <property type="entry name" value="Cyt_P450_CS"/>
</dbReference>
<evidence type="ECO:0000256" key="3">
    <source>
        <dbReference type="ARBA" id="ARBA00022692"/>
    </source>
</evidence>
<comment type="cofactor">
    <cofactor evidence="10">
        <name>heme</name>
        <dbReference type="ChEBI" id="CHEBI:30413"/>
    </cofactor>
</comment>
<evidence type="ECO:0000256" key="11">
    <source>
        <dbReference type="RuleBase" id="RU000461"/>
    </source>
</evidence>
<dbReference type="InterPro" id="IPR001128">
    <property type="entry name" value="Cyt_P450"/>
</dbReference>
<evidence type="ECO:0000256" key="1">
    <source>
        <dbReference type="ARBA" id="ARBA00004167"/>
    </source>
</evidence>
<organism evidence="13 14">
    <name type="scientific">Kingdonia uniflora</name>
    <dbReference type="NCBI Taxonomy" id="39325"/>
    <lineage>
        <taxon>Eukaryota</taxon>
        <taxon>Viridiplantae</taxon>
        <taxon>Streptophyta</taxon>
        <taxon>Embryophyta</taxon>
        <taxon>Tracheophyta</taxon>
        <taxon>Spermatophyta</taxon>
        <taxon>Magnoliopsida</taxon>
        <taxon>Ranunculales</taxon>
        <taxon>Circaeasteraceae</taxon>
        <taxon>Kingdonia</taxon>
    </lineage>
</organism>
<keyword evidence="7 10" id="KW-0408">Iron</keyword>
<evidence type="ECO:0000313" key="14">
    <source>
        <dbReference type="Proteomes" id="UP000541444"/>
    </source>
</evidence>
<evidence type="ECO:0000256" key="9">
    <source>
        <dbReference type="ARBA" id="ARBA00023136"/>
    </source>
</evidence>
<dbReference type="SUPFAM" id="SSF48264">
    <property type="entry name" value="Cytochrome P450"/>
    <property type="match status" value="1"/>
</dbReference>
<evidence type="ECO:0000256" key="5">
    <source>
        <dbReference type="ARBA" id="ARBA00022989"/>
    </source>
</evidence>
<dbReference type="InterPro" id="IPR051103">
    <property type="entry name" value="Plant_metabolite_P450s"/>
</dbReference>
<feature type="transmembrane region" description="Helical" evidence="12">
    <location>
        <begin position="6"/>
        <end position="26"/>
    </location>
</feature>
<keyword evidence="4 10" id="KW-0479">Metal-binding</keyword>
<dbReference type="Pfam" id="PF00067">
    <property type="entry name" value="p450"/>
    <property type="match status" value="1"/>
</dbReference>
<evidence type="ECO:0000256" key="12">
    <source>
        <dbReference type="SAM" id="Phobius"/>
    </source>
</evidence>
<dbReference type="GO" id="GO:0005506">
    <property type="term" value="F:iron ion binding"/>
    <property type="evidence" value="ECO:0007669"/>
    <property type="project" value="InterPro"/>
</dbReference>
<dbReference type="GO" id="GO:0016020">
    <property type="term" value="C:membrane"/>
    <property type="evidence" value="ECO:0007669"/>
    <property type="project" value="UniProtKB-SubCell"/>
</dbReference>
<keyword evidence="5 12" id="KW-1133">Transmembrane helix</keyword>
<accession>A0A7J7MHI9</accession>
<comment type="similarity">
    <text evidence="11">Belongs to the cytochrome P450 family.</text>
</comment>
<keyword evidence="3 12" id="KW-0812">Transmembrane</keyword>
<evidence type="ECO:0000256" key="2">
    <source>
        <dbReference type="ARBA" id="ARBA00022617"/>
    </source>
</evidence>
<dbReference type="OrthoDB" id="1055148at2759"/>
<sequence length="510" mass="58289">MELTTLFSPSSLLTLISPLFLCFALYKILKSSKGKLPPGPTSIPFISNIHWLRKSSSDIEQLLNAIRSKYGSIITLHIAHSKLIFISSSDLTHKALIEKGAIFADRPPVNEVTKITSSNLHSIGSAPYGPLWRLLRRNFTSQLLHPSCVKSYSPARKWVLQILLEKLRLNSGQGQPVKVMEHFQYGIFCLLVFMCFGEKLDEKTIREIQKAQQNFVVNISRFNVLKFSPKFGKILFRRRWQELYDLRREQEDVLGPLIRSRREKLEQIKCVGNNTNVGYVDSLLTLTLPEEGDRKLTDGEIVSLCLEMLIAGTDTTATALHWIMANLVKHPEIQLKLFNEIKDVVSDNGEKIKEEDLQKLTYLKAVVLEGLRRHPPGHFLLFHAVSEDTQLDGYHIPKNTVVNFMVAEIGWDPKIWEDPMEFKPERFLGNGGVFDVTGNRELKMLPFGAGRRICPAYSLGMLHLEYFLANLVKEFEWTARVGDDIDLSEKQEFTTVMKYPLHTLITPRIK</sequence>
<evidence type="ECO:0000256" key="6">
    <source>
        <dbReference type="ARBA" id="ARBA00023002"/>
    </source>
</evidence>
<keyword evidence="14" id="KW-1185">Reference proteome</keyword>
<dbReference type="GO" id="GO:0020037">
    <property type="term" value="F:heme binding"/>
    <property type="evidence" value="ECO:0007669"/>
    <property type="project" value="InterPro"/>
</dbReference>
<dbReference type="EMBL" id="JACGCM010001501">
    <property type="protein sequence ID" value="KAF6154373.1"/>
    <property type="molecule type" value="Genomic_DNA"/>
</dbReference>
<evidence type="ECO:0000313" key="13">
    <source>
        <dbReference type="EMBL" id="KAF6154373.1"/>
    </source>
</evidence>
<dbReference type="AlphaFoldDB" id="A0A7J7MHI9"/>
<evidence type="ECO:0008006" key="15">
    <source>
        <dbReference type="Google" id="ProtNLM"/>
    </source>
</evidence>
<dbReference type="GO" id="GO:0016709">
    <property type="term" value="F:oxidoreductase activity, acting on paired donors, with incorporation or reduction of molecular oxygen, NAD(P)H as one donor, and incorporation of one atom of oxygen"/>
    <property type="evidence" value="ECO:0007669"/>
    <property type="project" value="TreeGrafter"/>
</dbReference>
<dbReference type="Gene3D" id="1.10.630.10">
    <property type="entry name" value="Cytochrome P450"/>
    <property type="match status" value="1"/>
</dbReference>
<dbReference type="CDD" id="cd11075">
    <property type="entry name" value="CYP77_89"/>
    <property type="match status" value="1"/>
</dbReference>
<reference evidence="13 14" key="1">
    <citation type="journal article" date="2020" name="IScience">
        <title>Genome Sequencing of the Endangered Kingdonia uniflora (Circaeasteraceae, Ranunculales) Reveals Potential Mechanisms of Evolutionary Specialization.</title>
        <authorList>
            <person name="Sun Y."/>
            <person name="Deng T."/>
            <person name="Zhang A."/>
            <person name="Moore M.J."/>
            <person name="Landis J.B."/>
            <person name="Lin N."/>
            <person name="Zhang H."/>
            <person name="Zhang X."/>
            <person name="Huang J."/>
            <person name="Zhang X."/>
            <person name="Sun H."/>
            <person name="Wang H."/>
        </authorList>
    </citation>
    <scope>NUCLEOTIDE SEQUENCE [LARGE SCALE GENOMIC DNA]</scope>
    <source>
        <strain evidence="13">TB1705</strain>
        <tissue evidence="13">Leaf</tissue>
    </source>
</reference>
<evidence type="ECO:0000256" key="7">
    <source>
        <dbReference type="ARBA" id="ARBA00023004"/>
    </source>
</evidence>
<dbReference type="PANTHER" id="PTHR24298:SF800">
    <property type="entry name" value="CYTOCHROME P450 89A2-RELATED"/>
    <property type="match status" value="1"/>
</dbReference>
<evidence type="ECO:0000256" key="8">
    <source>
        <dbReference type="ARBA" id="ARBA00023033"/>
    </source>
</evidence>
<name>A0A7J7MHI9_9MAGN</name>
<dbReference type="InterPro" id="IPR002401">
    <property type="entry name" value="Cyt_P450_E_grp-I"/>
</dbReference>
<dbReference type="PRINTS" id="PR00463">
    <property type="entry name" value="EP450I"/>
</dbReference>
<protein>
    <recommendedName>
        <fullName evidence="15">Cytochrome P450</fullName>
    </recommendedName>
</protein>
<dbReference type="PROSITE" id="PS00086">
    <property type="entry name" value="CYTOCHROME_P450"/>
    <property type="match status" value="1"/>
</dbReference>
<dbReference type="PRINTS" id="PR00385">
    <property type="entry name" value="P450"/>
</dbReference>
<comment type="caution">
    <text evidence="13">The sequence shown here is derived from an EMBL/GenBank/DDBJ whole genome shotgun (WGS) entry which is preliminary data.</text>
</comment>
<keyword evidence="8 11" id="KW-0503">Monooxygenase</keyword>
<feature type="binding site" description="axial binding residue" evidence="10">
    <location>
        <position position="454"/>
    </location>
    <ligand>
        <name>heme</name>
        <dbReference type="ChEBI" id="CHEBI:30413"/>
    </ligand>
    <ligandPart>
        <name>Fe</name>
        <dbReference type="ChEBI" id="CHEBI:18248"/>
    </ligandPart>
</feature>
<keyword evidence="9 12" id="KW-0472">Membrane</keyword>
<evidence type="ECO:0000256" key="4">
    <source>
        <dbReference type="ARBA" id="ARBA00022723"/>
    </source>
</evidence>
<dbReference type="FunFam" id="1.10.630.10:FF:000012">
    <property type="entry name" value="Cytochrome P450 family protein"/>
    <property type="match status" value="1"/>
</dbReference>